<dbReference type="InterPro" id="IPR001296">
    <property type="entry name" value="Glyco_trans_1"/>
</dbReference>
<feature type="region of interest" description="Disordered" evidence="1">
    <location>
        <begin position="381"/>
        <end position="412"/>
    </location>
</feature>
<keyword evidence="5" id="KW-1185">Reference proteome</keyword>
<dbReference type="Gene3D" id="3.40.50.2000">
    <property type="entry name" value="Glycogen Phosphorylase B"/>
    <property type="match status" value="2"/>
</dbReference>
<sequence length="412" mass="45057">MTAAPLRIIHIVRAPIGGIFRHIADLALAQTRAGHQVGVICDSSTGGAFEDAAIARLAPQLALGLARFPMRRQVTPSDLRSALRLYRHIRDLSPDVIHGHGAKGGVFARAIGTILRMSGKKVTRIYCPHGGSLHYDPARLEGKIYFALERLQQRFTDGLVFVSDYEYAAYEAKVMTPRAPARVVYNGLSPEEFSKVKPDPDAADFVFIGMLRDLKGPDLFIKALHRLKSDQGLRPRALIVGEGDDHTRYESMVRDYGLTETVQFTGPLPARDAFRKAHCIVVPSRAEAMPYIVLETVAAEVPLIASRVGGIPEIFGRYADRLVTPGDANELAGAMAAAYADPEGMRRRAVGQRQCLSETFNVELMSDRITSLYVTIREPKPRGATTGAEAPAFLSTGALAESKAQTVRRKPE</sequence>
<dbReference type="InterPro" id="IPR028098">
    <property type="entry name" value="Glyco_trans_4-like_N"/>
</dbReference>
<keyword evidence="4" id="KW-0808">Transferase</keyword>
<evidence type="ECO:0000313" key="4">
    <source>
        <dbReference type="EMBL" id="MBA4610230.1"/>
    </source>
</evidence>
<evidence type="ECO:0000313" key="5">
    <source>
        <dbReference type="Proteomes" id="UP000559404"/>
    </source>
</evidence>
<dbReference type="Pfam" id="PF00534">
    <property type="entry name" value="Glycos_transf_1"/>
    <property type="match status" value="1"/>
</dbReference>
<dbReference type="GO" id="GO:0016757">
    <property type="term" value="F:glycosyltransferase activity"/>
    <property type="evidence" value="ECO:0007669"/>
    <property type="project" value="InterPro"/>
</dbReference>
<name>A0A838XTL5_9HYPH</name>
<dbReference type="AlphaFoldDB" id="A0A838XTL5"/>
<protein>
    <submittedName>
        <fullName evidence="4">Glycosyltransferase</fullName>
    </submittedName>
</protein>
<proteinExistence type="predicted"/>
<gene>
    <name evidence="4" type="ORF">H1W37_01095</name>
</gene>
<dbReference type="Proteomes" id="UP000559404">
    <property type="component" value="Unassembled WGS sequence"/>
</dbReference>
<dbReference type="PANTHER" id="PTHR12526:SF630">
    <property type="entry name" value="GLYCOSYLTRANSFERASE"/>
    <property type="match status" value="1"/>
</dbReference>
<reference evidence="4 5" key="1">
    <citation type="submission" date="2020-07" db="EMBL/GenBank/DDBJ databases">
        <authorList>
            <person name="Li M."/>
        </authorList>
    </citation>
    <scope>NUCLEOTIDE SEQUENCE [LARGE SCALE GENOMIC DNA]</scope>
    <source>
        <strain evidence="4 5">DSM 23284</strain>
    </source>
</reference>
<feature type="domain" description="Glycosyl transferase family 1" evidence="2">
    <location>
        <begin position="191"/>
        <end position="347"/>
    </location>
</feature>
<feature type="domain" description="Glycosyltransferase subfamily 4-like N-terminal" evidence="3">
    <location>
        <begin position="17"/>
        <end position="187"/>
    </location>
</feature>
<dbReference type="Pfam" id="PF13579">
    <property type="entry name" value="Glyco_trans_4_4"/>
    <property type="match status" value="1"/>
</dbReference>
<comment type="caution">
    <text evidence="4">The sequence shown here is derived from an EMBL/GenBank/DDBJ whole genome shotgun (WGS) entry which is preliminary data.</text>
</comment>
<dbReference type="RefSeq" id="WP_181758416.1">
    <property type="nucleotide sequence ID" value="NZ_BMCR01000001.1"/>
</dbReference>
<evidence type="ECO:0000256" key="1">
    <source>
        <dbReference type="SAM" id="MobiDB-lite"/>
    </source>
</evidence>
<reference evidence="4 5" key="2">
    <citation type="submission" date="2020-08" db="EMBL/GenBank/DDBJ databases">
        <title>Stappia taiwanensis sp. nov., isolated from a coastal thermal spring.</title>
        <authorList>
            <person name="Kampfer P."/>
        </authorList>
    </citation>
    <scope>NUCLEOTIDE SEQUENCE [LARGE SCALE GENOMIC DNA]</scope>
    <source>
        <strain evidence="4 5">DSM 23284</strain>
    </source>
</reference>
<dbReference type="PANTHER" id="PTHR12526">
    <property type="entry name" value="GLYCOSYLTRANSFERASE"/>
    <property type="match status" value="1"/>
</dbReference>
<evidence type="ECO:0000259" key="2">
    <source>
        <dbReference type="Pfam" id="PF00534"/>
    </source>
</evidence>
<organism evidence="4 5">
    <name type="scientific">Stappia taiwanensis</name>
    <dbReference type="NCBI Taxonomy" id="992267"/>
    <lineage>
        <taxon>Bacteria</taxon>
        <taxon>Pseudomonadati</taxon>
        <taxon>Pseudomonadota</taxon>
        <taxon>Alphaproteobacteria</taxon>
        <taxon>Hyphomicrobiales</taxon>
        <taxon>Stappiaceae</taxon>
        <taxon>Stappia</taxon>
    </lineage>
</organism>
<dbReference type="SUPFAM" id="SSF53756">
    <property type="entry name" value="UDP-Glycosyltransferase/glycogen phosphorylase"/>
    <property type="match status" value="1"/>
</dbReference>
<evidence type="ECO:0000259" key="3">
    <source>
        <dbReference type="Pfam" id="PF13579"/>
    </source>
</evidence>
<accession>A0A838XTL5</accession>
<dbReference type="EMBL" id="JACEON010000001">
    <property type="protein sequence ID" value="MBA4610230.1"/>
    <property type="molecule type" value="Genomic_DNA"/>
</dbReference>